<evidence type="ECO:0000256" key="1">
    <source>
        <dbReference type="SAM" id="Phobius"/>
    </source>
</evidence>
<keyword evidence="1" id="KW-0472">Membrane</keyword>
<keyword evidence="1" id="KW-0812">Transmembrane</keyword>
<proteinExistence type="predicted"/>
<evidence type="ECO:0000313" key="2">
    <source>
        <dbReference type="Ensembl" id="ENSSDAP00000011879.1"/>
    </source>
</evidence>
<accession>A0A8C9PQ82</accession>
<organism evidence="2 3">
    <name type="scientific">Spermophilus dauricus</name>
    <name type="common">Daurian ground squirrel</name>
    <dbReference type="NCBI Taxonomy" id="99837"/>
    <lineage>
        <taxon>Eukaryota</taxon>
        <taxon>Metazoa</taxon>
        <taxon>Chordata</taxon>
        <taxon>Craniata</taxon>
        <taxon>Vertebrata</taxon>
        <taxon>Euteleostomi</taxon>
        <taxon>Mammalia</taxon>
        <taxon>Eutheria</taxon>
        <taxon>Euarchontoglires</taxon>
        <taxon>Glires</taxon>
        <taxon>Rodentia</taxon>
        <taxon>Sciuromorpha</taxon>
        <taxon>Sciuridae</taxon>
        <taxon>Xerinae</taxon>
        <taxon>Marmotini</taxon>
        <taxon>Spermophilus</taxon>
    </lineage>
</organism>
<reference evidence="2" key="2">
    <citation type="submission" date="2025-09" db="UniProtKB">
        <authorList>
            <consortium name="Ensembl"/>
        </authorList>
    </citation>
    <scope>IDENTIFICATION</scope>
</reference>
<name>A0A8C9PQ82_SPEDA</name>
<reference evidence="2" key="1">
    <citation type="submission" date="2025-08" db="UniProtKB">
        <authorList>
            <consortium name="Ensembl"/>
        </authorList>
    </citation>
    <scope>IDENTIFICATION</scope>
</reference>
<keyword evidence="1" id="KW-1133">Transmembrane helix</keyword>
<evidence type="ECO:0000313" key="3">
    <source>
        <dbReference type="Proteomes" id="UP000694422"/>
    </source>
</evidence>
<protein>
    <submittedName>
        <fullName evidence="2">Uncharacterized protein</fullName>
    </submittedName>
</protein>
<dbReference type="Ensembl" id="ENSSDAT00000013436.1">
    <property type="protein sequence ID" value="ENSSDAP00000011879.1"/>
    <property type="gene ID" value="ENSSDAG00000010716.1"/>
</dbReference>
<sequence>MAPPLLWLLPTLEKKKRWLLELRGKFNAYPATNIKGPLFISLDLVGLDKTLVDDTGDLYFFFFYFIVGCSKHYIVHSLQN</sequence>
<keyword evidence="3" id="KW-1185">Reference proteome</keyword>
<dbReference type="AlphaFoldDB" id="A0A8C9PQ82"/>
<feature type="transmembrane region" description="Helical" evidence="1">
    <location>
        <begin position="58"/>
        <end position="75"/>
    </location>
</feature>
<dbReference type="Proteomes" id="UP000694422">
    <property type="component" value="Unplaced"/>
</dbReference>